<dbReference type="Gene3D" id="3.30.70.940">
    <property type="entry name" value="NusG, N-terminal domain"/>
    <property type="match status" value="1"/>
</dbReference>
<evidence type="ECO:0000313" key="3">
    <source>
        <dbReference type="EMBL" id="EKC67469.1"/>
    </source>
</evidence>
<dbReference type="AlphaFoldDB" id="K1TIR8"/>
<dbReference type="GO" id="GO:0006354">
    <property type="term" value="P:DNA-templated transcription elongation"/>
    <property type="evidence" value="ECO:0007669"/>
    <property type="project" value="InterPro"/>
</dbReference>
<feature type="non-terminal residue" evidence="3">
    <location>
        <position position="37"/>
    </location>
</feature>
<accession>K1TIR8</accession>
<dbReference type="Pfam" id="PF02357">
    <property type="entry name" value="NusG"/>
    <property type="match status" value="1"/>
</dbReference>
<dbReference type="InterPro" id="IPR036735">
    <property type="entry name" value="NGN_dom_sf"/>
</dbReference>
<protein>
    <submittedName>
        <fullName evidence="3">Transcription antitermination protein NusG</fullName>
    </submittedName>
</protein>
<dbReference type="InterPro" id="IPR006645">
    <property type="entry name" value="NGN-like_dom"/>
</dbReference>
<organism evidence="3">
    <name type="scientific">human gut metagenome</name>
    <dbReference type="NCBI Taxonomy" id="408170"/>
    <lineage>
        <taxon>unclassified sequences</taxon>
        <taxon>metagenomes</taxon>
        <taxon>organismal metagenomes</taxon>
    </lineage>
</organism>
<name>K1TIR8_9ZZZZ</name>
<gene>
    <name evidence="3" type="ORF">LEA_09284</name>
</gene>
<dbReference type="EMBL" id="AJWY01006216">
    <property type="protein sequence ID" value="EKC67469.1"/>
    <property type="molecule type" value="Genomic_DNA"/>
</dbReference>
<reference evidence="3" key="1">
    <citation type="journal article" date="2013" name="Environ. Microbiol.">
        <title>Microbiota from the distal guts of lean and obese adolescents exhibit partial functional redundancy besides clear differences in community structure.</title>
        <authorList>
            <person name="Ferrer M."/>
            <person name="Ruiz A."/>
            <person name="Lanza F."/>
            <person name="Haange S.B."/>
            <person name="Oberbach A."/>
            <person name="Till H."/>
            <person name="Bargiela R."/>
            <person name="Campoy C."/>
            <person name="Segura M.T."/>
            <person name="Richter M."/>
            <person name="von Bergen M."/>
            <person name="Seifert J."/>
            <person name="Suarez A."/>
        </authorList>
    </citation>
    <scope>NUCLEOTIDE SEQUENCE</scope>
</reference>
<evidence type="ECO:0000259" key="2">
    <source>
        <dbReference type="Pfam" id="PF02357"/>
    </source>
</evidence>
<dbReference type="SUPFAM" id="SSF82679">
    <property type="entry name" value="N-utilization substance G protein NusG, N-terminal domain"/>
    <property type="match status" value="1"/>
</dbReference>
<sequence length="37" mass="4347">MSEAKWYILHTYSGYENKVAGNIMKVVENNNLHHLIE</sequence>
<feature type="domain" description="NusG-like N-terminal" evidence="2">
    <location>
        <begin position="5"/>
        <end position="32"/>
    </location>
</feature>
<keyword evidence="1" id="KW-0804">Transcription</keyword>
<evidence type="ECO:0000256" key="1">
    <source>
        <dbReference type="ARBA" id="ARBA00023163"/>
    </source>
</evidence>
<proteinExistence type="predicted"/>
<comment type="caution">
    <text evidence="3">The sequence shown here is derived from an EMBL/GenBank/DDBJ whole genome shotgun (WGS) entry which is preliminary data.</text>
</comment>